<name>A0ABR0BR61_PURLI</name>
<dbReference type="EMBL" id="JAWRVI010000041">
    <property type="protein sequence ID" value="KAK4086401.1"/>
    <property type="molecule type" value="Genomic_DNA"/>
</dbReference>
<evidence type="ECO:0000259" key="3">
    <source>
        <dbReference type="PROSITE" id="PS51819"/>
    </source>
</evidence>
<dbReference type="Pfam" id="PF00903">
    <property type="entry name" value="Glyoxalase"/>
    <property type="match status" value="1"/>
</dbReference>
<dbReference type="PROSITE" id="PS51819">
    <property type="entry name" value="VOC"/>
    <property type="match status" value="1"/>
</dbReference>
<dbReference type="Gene3D" id="3.10.180.10">
    <property type="entry name" value="2,3-Dihydroxybiphenyl 1,2-Dioxygenase, domain 1"/>
    <property type="match status" value="1"/>
</dbReference>
<evidence type="ECO:0000313" key="5">
    <source>
        <dbReference type="Proteomes" id="UP001287286"/>
    </source>
</evidence>
<feature type="region of interest" description="Disordered" evidence="2">
    <location>
        <begin position="1"/>
        <end position="46"/>
    </location>
</feature>
<gene>
    <name evidence="4" type="ORF">Purlil1_9247</name>
</gene>
<evidence type="ECO:0000313" key="4">
    <source>
        <dbReference type="EMBL" id="KAK4086401.1"/>
    </source>
</evidence>
<evidence type="ECO:0000256" key="1">
    <source>
        <dbReference type="ARBA" id="ARBA00010363"/>
    </source>
</evidence>
<accession>A0ABR0BR61</accession>
<keyword evidence="5" id="KW-1185">Reference proteome</keyword>
<dbReference type="InterPro" id="IPR029068">
    <property type="entry name" value="Glyas_Bleomycin-R_OHBP_Dase"/>
</dbReference>
<proteinExistence type="inferred from homology"/>
<organism evidence="4 5">
    <name type="scientific">Purpureocillium lilacinum</name>
    <name type="common">Paecilomyces lilacinus</name>
    <dbReference type="NCBI Taxonomy" id="33203"/>
    <lineage>
        <taxon>Eukaryota</taxon>
        <taxon>Fungi</taxon>
        <taxon>Dikarya</taxon>
        <taxon>Ascomycota</taxon>
        <taxon>Pezizomycotina</taxon>
        <taxon>Sordariomycetes</taxon>
        <taxon>Hypocreomycetidae</taxon>
        <taxon>Hypocreales</taxon>
        <taxon>Ophiocordycipitaceae</taxon>
        <taxon>Purpureocillium</taxon>
    </lineage>
</organism>
<sequence>MRSSSQQPASYNKSDVPSAPCAVIPPRTTHPPHILSPQHSPRPHNEDAASLSLFIVIYNSLPATMADAPPPPRQPLAPVQDIDHLVLTCASIPATLTWYTSHLGMQATSFASEADPSVTRHALRFGTHKINLHQRGREFEPKAATALPGTADLCFLIDPGVDLTAVACGFADVGVEVLEGGGVVGRTGARGRIRSVYVRDPDGNLIELSQRTANYKIFSPITLPDLETMSVSSHGVYVIPRPERTMRQSKNPAGDEEAGRRQTPPLWSIRSGPGGQWLGSRPPRRSDALCLALAAPSIWPPIREPWWVAARGIRADKPPQS</sequence>
<feature type="compositionally biased region" description="Polar residues" evidence="2">
    <location>
        <begin position="1"/>
        <end position="15"/>
    </location>
</feature>
<comment type="caution">
    <text evidence="4">The sequence shown here is derived from an EMBL/GenBank/DDBJ whole genome shotgun (WGS) entry which is preliminary data.</text>
</comment>
<protein>
    <recommendedName>
        <fullName evidence="3">VOC domain-containing protein</fullName>
    </recommendedName>
</protein>
<comment type="similarity">
    <text evidence="1">Belongs to the glyoxalase I family.</text>
</comment>
<dbReference type="InterPro" id="IPR050383">
    <property type="entry name" value="GlyoxalaseI/FosfomycinResist"/>
</dbReference>
<dbReference type="CDD" id="cd07253">
    <property type="entry name" value="GLOD5"/>
    <property type="match status" value="1"/>
</dbReference>
<evidence type="ECO:0000256" key="2">
    <source>
        <dbReference type="SAM" id="MobiDB-lite"/>
    </source>
</evidence>
<dbReference type="Proteomes" id="UP001287286">
    <property type="component" value="Unassembled WGS sequence"/>
</dbReference>
<feature type="region of interest" description="Disordered" evidence="2">
    <location>
        <begin position="243"/>
        <end position="281"/>
    </location>
</feature>
<dbReference type="InterPro" id="IPR037523">
    <property type="entry name" value="VOC_core"/>
</dbReference>
<dbReference type="SUPFAM" id="SSF54593">
    <property type="entry name" value="Glyoxalase/Bleomycin resistance protein/Dihydroxybiphenyl dioxygenase"/>
    <property type="match status" value="1"/>
</dbReference>
<feature type="domain" description="VOC" evidence="3">
    <location>
        <begin position="81"/>
        <end position="211"/>
    </location>
</feature>
<dbReference type="InterPro" id="IPR004360">
    <property type="entry name" value="Glyas_Fos-R_dOase_dom"/>
</dbReference>
<reference evidence="4 5" key="1">
    <citation type="journal article" date="2024" name="Microbiol. Resour. Announc.">
        <title>Genome annotations for the ascomycete fungi Trichoderma harzianum, Trichoderma aggressivum, and Purpureocillium lilacinum.</title>
        <authorList>
            <person name="Beijen E.P.W."/>
            <person name="Ohm R.A."/>
        </authorList>
    </citation>
    <scope>NUCLEOTIDE SEQUENCE [LARGE SCALE GENOMIC DNA]</scope>
    <source>
        <strain evidence="4 5">CBS 150709</strain>
    </source>
</reference>
<dbReference type="PANTHER" id="PTHR21366:SF14">
    <property type="entry name" value="GLYOXALASE DOMAIN-CONTAINING PROTEIN 5"/>
    <property type="match status" value="1"/>
</dbReference>
<dbReference type="PANTHER" id="PTHR21366">
    <property type="entry name" value="GLYOXALASE FAMILY PROTEIN"/>
    <property type="match status" value="1"/>
</dbReference>